<evidence type="ECO:0000256" key="2">
    <source>
        <dbReference type="ARBA" id="ARBA00022801"/>
    </source>
</evidence>
<feature type="domain" description="Helicase ATP-binding" evidence="5">
    <location>
        <begin position="26"/>
        <end position="194"/>
    </location>
</feature>
<dbReference type="PROSITE" id="PS51194">
    <property type="entry name" value="HELICASE_CTER"/>
    <property type="match status" value="1"/>
</dbReference>
<dbReference type="Gene3D" id="1.10.150.20">
    <property type="entry name" value="5' to 3' exonuclease, C-terminal subdomain"/>
    <property type="match status" value="1"/>
</dbReference>
<keyword evidence="4" id="KW-0067">ATP-binding</keyword>
<evidence type="ECO:0000256" key="3">
    <source>
        <dbReference type="ARBA" id="ARBA00022806"/>
    </source>
</evidence>
<dbReference type="Gene3D" id="3.40.50.300">
    <property type="entry name" value="P-loop containing nucleotide triphosphate hydrolases"/>
    <property type="match status" value="2"/>
</dbReference>
<feature type="domain" description="Helicase C-terminal" evidence="6">
    <location>
        <begin position="217"/>
        <end position="378"/>
    </location>
</feature>
<dbReference type="InterPro" id="IPR014001">
    <property type="entry name" value="Helicase_ATP-bd"/>
</dbReference>
<comment type="caution">
    <text evidence="7">The sequence shown here is derived from an EMBL/GenBank/DDBJ whole genome shotgun (WGS) entry which is preliminary data.</text>
</comment>
<organism evidence="7 8">
    <name type="scientific">Stenomitos frigidus AS-A4</name>
    <dbReference type="NCBI Taxonomy" id="2933935"/>
    <lineage>
        <taxon>Bacteria</taxon>
        <taxon>Bacillati</taxon>
        <taxon>Cyanobacteriota</taxon>
        <taxon>Cyanophyceae</taxon>
        <taxon>Leptolyngbyales</taxon>
        <taxon>Leptolyngbyaceae</taxon>
        <taxon>Stenomitos</taxon>
    </lineage>
</organism>
<dbReference type="Gene3D" id="1.10.3380.30">
    <property type="match status" value="1"/>
</dbReference>
<gene>
    <name evidence="7" type="ORF">NDI38_23180</name>
</gene>
<evidence type="ECO:0000313" key="7">
    <source>
        <dbReference type="EMBL" id="MEP1061337.1"/>
    </source>
</evidence>
<protein>
    <submittedName>
        <fullName evidence="7">DEAD/DEAH box helicase</fullName>
    </submittedName>
</protein>
<proteinExistence type="predicted"/>
<dbReference type="SUPFAM" id="SSF52540">
    <property type="entry name" value="P-loop containing nucleoside triphosphate hydrolases"/>
    <property type="match status" value="1"/>
</dbReference>
<dbReference type="Pfam" id="PF14520">
    <property type="entry name" value="HHH_5"/>
    <property type="match status" value="1"/>
</dbReference>
<dbReference type="InterPro" id="IPR011545">
    <property type="entry name" value="DEAD/DEAH_box_helicase_dom"/>
</dbReference>
<dbReference type="InterPro" id="IPR027417">
    <property type="entry name" value="P-loop_NTPase"/>
</dbReference>
<accession>A0ABV0KQC6</accession>
<keyword evidence="3 7" id="KW-0347">Helicase</keyword>
<dbReference type="Pfam" id="PF00271">
    <property type="entry name" value="Helicase_C"/>
    <property type="match status" value="1"/>
</dbReference>
<dbReference type="PROSITE" id="PS51192">
    <property type="entry name" value="HELICASE_ATP_BIND_1"/>
    <property type="match status" value="1"/>
</dbReference>
<evidence type="ECO:0000259" key="6">
    <source>
        <dbReference type="PROSITE" id="PS51194"/>
    </source>
</evidence>
<keyword evidence="1" id="KW-0547">Nucleotide-binding</keyword>
<evidence type="ECO:0000256" key="4">
    <source>
        <dbReference type="ARBA" id="ARBA00022840"/>
    </source>
</evidence>
<keyword evidence="2" id="KW-0378">Hydrolase</keyword>
<reference evidence="7 8" key="1">
    <citation type="submission" date="2022-04" db="EMBL/GenBank/DDBJ databases">
        <title>Positive selection, recombination, and allopatry shape intraspecific diversity of widespread and dominant cyanobacteria.</title>
        <authorList>
            <person name="Wei J."/>
            <person name="Shu W."/>
            <person name="Hu C."/>
        </authorList>
    </citation>
    <scope>NUCLEOTIDE SEQUENCE [LARGE SCALE GENOMIC DNA]</scope>
    <source>
        <strain evidence="7 8">AS-A4</strain>
    </source>
</reference>
<dbReference type="Pfam" id="PF00270">
    <property type="entry name" value="DEAD"/>
    <property type="match status" value="1"/>
</dbReference>
<sequence>MPHRSSQPETNDNSDLLPGQKLILDAGFMESGQSWLLEMPTGSGKTWLSEQAINHVLQQGRKAIYVAPIKALTQNQYTDWAYRFGADNVGILDSDHELNAAAIAAVQLLVTTPESLESCLRQPQTHLMWLRQLSLLVIDEIDLINDGWRGARLEGAILQLQLLNPLLRVIGITATLGDERALRTWLGAAFVRTTHRAVPLDWQQIHFWTAAEKQLRAVQYVLNAVQRQHQCLIFCQSRQRTELLGQVLLGKGIPTLWHHAGLAPAERTEAENAFQFGKVQVLCATTTLAMGVNLPAREVLIYDTQRPNGNGDFAPMPKRELIQMAGRAGRPGFDERGTVTLLVHEKEVGHWRDVHQSLLLPIHSALADPALLTERVLTAINGQYVRTSAQLQRFLNCTLAAQQGLLPNVPELLKDMQTSGMIAAVEGKFTTTSLSDLAVRYYLQPSTASHFQRLLQVEELWLFDLLLVVCSCPDFAPLLPVRQEQVSQSEVCLASIATVFLQSQETLEEYLRPPQEALLKVVYTACALYIWTVCGDVEETASTLYCAYPQDLLKAIASAQRLLAALLELCTVIELPTTTVDRTEGTTTPIRLEALLKMVTHGFNPEEATLLSVPGVTPAQAKQLIRLGIRSAKQLGQTDPQALVHLQGVGAKTRTKLVRYARVVAKQLPNFSEPCSVDNCQHSVRTLRQLWIKAQTNWNR</sequence>
<keyword evidence="8" id="KW-1185">Reference proteome</keyword>
<dbReference type="SMART" id="SM00487">
    <property type="entry name" value="DEXDc"/>
    <property type="match status" value="1"/>
</dbReference>
<dbReference type="InterPro" id="IPR050474">
    <property type="entry name" value="Hel308_SKI2-like"/>
</dbReference>
<dbReference type="PANTHER" id="PTHR47961:SF6">
    <property type="entry name" value="DNA-DIRECTED DNA POLYMERASE"/>
    <property type="match status" value="1"/>
</dbReference>
<dbReference type="SUPFAM" id="SSF158702">
    <property type="entry name" value="Sec63 N-terminal domain-like"/>
    <property type="match status" value="1"/>
</dbReference>
<dbReference type="EMBL" id="JAMPLM010000032">
    <property type="protein sequence ID" value="MEP1061337.1"/>
    <property type="molecule type" value="Genomic_DNA"/>
</dbReference>
<dbReference type="PANTHER" id="PTHR47961">
    <property type="entry name" value="DNA POLYMERASE THETA, PUTATIVE (AFU_ORTHOLOGUE AFUA_1G05260)-RELATED"/>
    <property type="match status" value="1"/>
</dbReference>
<name>A0ABV0KQC6_9CYAN</name>
<dbReference type="GO" id="GO:0004386">
    <property type="term" value="F:helicase activity"/>
    <property type="evidence" value="ECO:0007669"/>
    <property type="project" value="UniProtKB-KW"/>
</dbReference>
<dbReference type="InterPro" id="IPR001650">
    <property type="entry name" value="Helicase_C-like"/>
</dbReference>
<dbReference type="CDD" id="cd18795">
    <property type="entry name" value="SF2_C_Ski2"/>
    <property type="match status" value="1"/>
</dbReference>
<evidence type="ECO:0000313" key="8">
    <source>
        <dbReference type="Proteomes" id="UP001476950"/>
    </source>
</evidence>
<evidence type="ECO:0000256" key="1">
    <source>
        <dbReference type="ARBA" id="ARBA00022741"/>
    </source>
</evidence>
<dbReference type="RefSeq" id="WP_190449695.1">
    <property type="nucleotide sequence ID" value="NZ_JAMPLM010000032.1"/>
</dbReference>
<evidence type="ECO:0000259" key="5">
    <source>
        <dbReference type="PROSITE" id="PS51192"/>
    </source>
</evidence>
<dbReference type="Proteomes" id="UP001476950">
    <property type="component" value="Unassembled WGS sequence"/>
</dbReference>
<dbReference type="SMART" id="SM00490">
    <property type="entry name" value="HELICc"/>
    <property type="match status" value="1"/>
</dbReference>